<evidence type="ECO:0000313" key="7">
    <source>
        <dbReference type="Proteomes" id="UP001595457"/>
    </source>
</evidence>
<feature type="domain" description="HTH iclR-type" evidence="4">
    <location>
        <begin position="17"/>
        <end position="79"/>
    </location>
</feature>
<evidence type="ECO:0000259" key="4">
    <source>
        <dbReference type="PROSITE" id="PS51077"/>
    </source>
</evidence>
<dbReference type="PROSITE" id="PS51077">
    <property type="entry name" value="HTH_ICLR"/>
    <property type="match status" value="1"/>
</dbReference>
<dbReference type="RefSeq" id="WP_377812806.1">
    <property type="nucleotide sequence ID" value="NZ_JBHRSJ010000005.1"/>
</dbReference>
<keyword evidence="3" id="KW-0804">Transcription</keyword>
<evidence type="ECO:0000259" key="5">
    <source>
        <dbReference type="PROSITE" id="PS51078"/>
    </source>
</evidence>
<dbReference type="InterPro" id="IPR005471">
    <property type="entry name" value="Tscrpt_reg_IclR_N"/>
</dbReference>
<accession>A0ABV7AP26</accession>
<comment type="caution">
    <text evidence="6">The sequence shown here is derived from an EMBL/GenBank/DDBJ whole genome shotgun (WGS) entry which is preliminary data.</text>
</comment>
<evidence type="ECO:0000256" key="3">
    <source>
        <dbReference type="ARBA" id="ARBA00023163"/>
    </source>
</evidence>
<dbReference type="InterPro" id="IPR050707">
    <property type="entry name" value="HTH_MetabolicPath_Reg"/>
</dbReference>
<evidence type="ECO:0000313" key="6">
    <source>
        <dbReference type="EMBL" id="MFC2971221.1"/>
    </source>
</evidence>
<dbReference type="PANTHER" id="PTHR30136">
    <property type="entry name" value="HELIX-TURN-HELIX TRANSCRIPTIONAL REGULATOR, ICLR FAMILY"/>
    <property type="match status" value="1"/>
</dbReference>
<dbReference type="Pfam" id="PF09339">
    <property type="entry name" value="HTH_IclR"/>
    <property type="match status" value="1"/>
</dbReference>
<dbReference type="InterPro" id="IPR014757">
    <property type="entry name" value="Tscrpt_reg_IclR_C"/>
</dbReference>
<proteinExistence type="predicted"/>
<dbReference type="InterPro" id="IPR036388">
    <property type="entry name" value="WH-like_DNA-bd_sf"/>
</dbReference>
<dbReference type="PROSITE" id="PS51078">
    <property type="entry name" value="ICLR_ED"/>
    <property type="match status" value="1"/>
</dbReference>
<dbReference type="SUPFAM" id="SSF55781">
    <property type="entry name" value="GAF domain-like"/>
    <property type="match status" value="1"/>
</dbReference>
<evidence type="ECO:0000256" key="2">
    <source>
        <dbReference type="ARBA" id="ARBA00023125"/>
    </source>
</evidence>
<dbReference type="InterPro" id="IPR029016">
    <property type="entry name" value="GAF-like_dom_sf"/>
</dbReference>
<name>A0ABV7AP26_9GAMM</name>
<reference evidence="7" key="1">
    <citation type="journal article" date="2019" name="Int. J. Syst. Evol. Microbiol.">
        <title>The Global Catalogue of Microorganisms (GCM) 10K type strain sequencing project: providing services to taxonomists for standard genome sequencing and annotation.</title>
        <authorList>
            <consortium name="The Broad Institute Genomics Platform"/>
            <consortium name="The Broad Institute Genome Sequencing Center for Infectious Disease"/>
            <person name="Wu L."/>
            <person name="Ma J."/>
        </authorList>
    </citation>
    <scope>NUCLEOTIDE SEQUENCE [LARGE SCALE GENOMIC DNA]</scope>
    <source>
        <strain evidence="7">KCTC 62195</strain>
    </source>
</reference>
<keyword evidence="7" id="KW-1185">Reference proteome</keyword>
<dbReference type="SMART" id="SM00346">
    <property type="entry name" value="HTH_ICLR"/>
    <property type="match status" value="1"/>
</dbReference>
<dbReference type="Gene3D" id="1.10.10.10">
    <property type="entry name" value="Winged helix-like DNA-binding domain superfamily/Winged helix DNA-binding domain"/>
    <property type="match status" value="1"/>
</dbReference>
<feature type="domain" description="IclR-ED" evidence="5">
    <location>
        <begin position="73"/>
        <end position="256"/>
    </location>
</feature>
<evidence type="ECO:0000256" key="1">
    <source>
        <dbReference type="ARBA" id="ARBA00023015"/>
    </source>
</evidence>
<protein>
    <submittedName>
        <fullName evidence="6">IclR family transcriptional regulator</fullName>
    </submittedName>
</protein>
<dbReference type="SUPFAM" id="SSF46785">
    <property type="entry name" value="Winged helix' DNA-binding domain"/>
    <property type="match status" value="1"/>
</dbReference>
<keyword evidence="1" id="KW-0805">Transcription regulation</keyword>
<organism evidence="6 7">
    <name type="scientific">Azotobacter bryophylli</name>
    <dbReference type="NCBI Taxonomy" id="1986537"/>
    <lineage>
        <taxon>Bacteria</taxon>
        <taxon>Pseudomonadati</taxon>
        <taxon>Pseudomonadota</taxon>
        <taxon>Gammaproteobacteria</taxon>
        <taxon>Pseudomonadales</taxon>
        <taxon>Pseudomonadaceae</taxon>
        <taxon>Azotobacter</taxon>
    </lineage>
</organism>
<gene>
    <name evidence="6" type="ORF">ACFOJE_03180</name>
</gene>
<dbReference type="Proteomes" id="UP001595457">
    <property type="component" value="Unassembled WGS sequence"/>
</dbReference>
<dbReference type="Pfam" id="PF01614">
    <property type="entry name" value="IclR_C"/>
    <property type="match status" value="1"/>
</dbReference>
<keyword evidence="2" id="KW-0238">DNA-binding</keyword>
<dbReference type="EMBL" id="JBHRSJ010000005">
    <property type="protein sequence ID" value="MFC2971221.1"/>
    <property type="molecule type" value="Genomic_DNA"/>
</dbReference>
<dbReference type="Gene3D" id="3.30.450.40">
    <property type="match status" value="1"/>
</dbReference>
<dbReference type="InterPro" id="IPR036390">
    <property type="entry name" value="WH_DNA-bd_sf"/>
</dbReference>
<sequence length="261" mass="28572">MSKQEPEIGEENKQCGIQVIARAAAIMRTLGEHPHGLSLAAIAQAVDLPRSTVQRIVGALEAEYLVEAICRSGGFRLGPALGRLIHRTQTDIITVVRPYLEQLANQLQESVSLSKQAGKNIYVIDRIVAERELRVVFPIGIHVPLHSTASGKVLLSRLNDEQVRDLLPDPLPPMTCNTHDLPTLLNELATIRKTGVAIEQEENTEGMSSVAVLLDTYLGPFTIAVVVPSPRAARRIDLFKKALLECKQEIERMIGGNACKP</sequence>
<dbReference type="PANTHER" id="PTHR30136:SF35">
    <property type="entry name" value="HTH-TYPE TRANSCRIPTIONAL REGULATOR RV1719"/>
    <property type="match status" value="1"/>
</dbReference>